<dbReference type="Pfam" id="PF02452">
    <property type="entry name" value="PemK_toxin"/>
    <property type="match status" value="1"/>
</dbReference>
<dbReference type="Proteomes" id="UP001179121">
    <property type="component" value="Chromosome"/>
</dbReference>
<dbReference type="KEGG" id="nti:DNFV4_03109"/>
<organism evidence="1 2">
    <name type="scientific">Nitrospira tepida</name>
    <dbReference type="NCBI Taxonomy" id="2973512"/>
    <lineage>
        <taxon>Bacteria</taxon>
        <taxon>Pseudomonadati</taxon>
        <taxon>Nitrospirota</taxon>
        <taxon>Nitrospiria</taxon>
        <taxon>Nitrospirales</taxon>
        <taxon>Nitrospiraceae</taxon>
        <taxon>Nitrospira</taxon>
    </lineage>
</organism>
<keyword evidence="2" id="KW-1185">Reference proteome</keyword>
<reference evidence="1" key="1">
    <citation type="submission" date="2022-10" db="EMBL/GenBank/DDBJ databases">
        <authorList>
            <person name="Koch H."/>
        </authorList>
    </citation>
    <scope>NUCLEOTIDE SEQUENCE</scope>
    <source>
        <strain evidence="1">DNF</strain>
    </source>
</reference>
<name>A0AA86N111_9BACT</name>
<dbReference type="InterPro" id="IPR011067">
    <property type="entry name" value="Plasmid_toxin/cell-grow_inhib"/>
</dbReference>
<dbReference type="InterPro" id="IPR003477">
    <property type="entry name" value="PemK-like"/>
</dbReference>
<sequence length="112" mass="12138">MTGYEFGDLVLVPFPFTDQSATKRRPAVVVSSSAYHRARPDLLIMAVTSQQPSTLSVGEVQVQDWRGAGLLKPSVIKPVLTTIDPALVLKKLGRLMSTDQAALRQAFTTILG</sequence>
<dbReference type="SUPFAM" id="SSF50118">
    <property type="entry name" value="Cell growth inhibitor/plasmid maintenance toxic component"/>
    <property type="match status" value="1"/>
</dbReference>
<dbReference type="AlphaFoldDB" id="A0AA86N111"/>
<accession>A0AA86N111</accession>
<evidence type="ECO:0000313" key="2">
    <source>
        <dbReference type="Proteomes" id="UP001179121"/>
    </source>
</evidence>
<proteinExistence type="predicted"/>
<dbReference type="GO" id="GO:0003677">
    <property type="term" value="F:DNA binding"/>
    <property type="evidence" value="ECO:0007669"/>
    <property type="project" value="InterPro"/>
</dbReference>
<dbReference type="Gene3D" id="2.30.30.110">
    <property type="match status" value="1"/>
</dbReference>
<dbReference type="EMBL" id="OX365700">
    <property type="protein sequence ID" value="CAI4032679.1"/>
    <property type="molecule type" value="Genomic_DNA"/>
</dbReference>
<dbReference type="RefSeq" id="WP_289269401.1">
    <property type="nucleotide sequence ID" value="NZ_OX365700.1"/>
</dbReference>
<gene>
    <name evidence="1" type="ORF">DNFV4_03109</name>
</gene>
<evidence type="ECO:0000313" key="1">
    <source>
        <dbReference type="EMBL" id="CAI4032679.1"/>
    </source>
</evidence>
<protein>
    <submittedName>
        <fullName evidence="1">Growth inhibitor</fullName>
    </submittedName>
</protein>